<organism evidence="1 2">
    <name type="scientific">Leptothrix discophora</name>
    <dbReference type="NCBI Taxonomy" id="89"/>
    <lineage>
        <taxon>Bacteria</taxon>
        <taxon>Pseudomonadati</taxon>
        <taxon>Pseudomonadota</taxon>
        <taxon>Betaproteobacteria</taxon>
        <taxon>Burkholderiales</taxon>
        <taxon>Sphaerotilaceae</taxon>
        <taxon>Leptothrix</taxon>
    </lineage>
</organism>
<reference evidence="1 2" key="1">
    <citation type="submission" date="2023-08" db="EMBL/GenBank/DDBJ databases">
        <authorList>
            <person name="Roldan D.M."/>
            <person name="Menes R.J."/>
        </authorList>
    </citation>
    <scope>NUCLEOTIDE SEQUENCE [LARGE SCALE GENOMIC DNA]</scope>
    <source>
        <strain evidence="1 2">CCM 2812</strain>
    </source>
</reference>
<protein>
    <submittedName>
        <fullName evidence="1">Uncharacterized protein</fullName>
    </submittedName>
</protein>
<accession>A0ABT9G405</accession>
<evidence type="ECO:0000313" key="2">
    <source>
        <dbReference type="Proteomes" id="UP001235760"/>
    </source>
</evidence>
<dbReference type="RefSeq" id="WP_305749525.1">
    <property type="nucleotide sequence ID" value="NZ_JAUZEE010000004.1"/>
</dbReference>
<sequence length="285" mass="30271">MSLDPAAHRRRAALATFTPVLGEDALMAALWLLQDSLHGHTAREIISAVDRVAARHGLDAPTCKRLYEQFYRALSLSDDELPLDPWPVMQSLRPATAAPVRAPAPSWPPAAPAWPAATGAGATAWAPAAAAMAAQMQTAMPQPMPAPQPIAPVAPPEPPAAPALPDAPPAVLVFEALIAAALSDVRQRHPGDLHDLRDSAVAGLDGSRLAAQARGQVRAAWQRHAEPGAWRLPLGTVELGELVHLFYVALCEAIGPVDADQVLTRAVREAEQIPAARRHSPRQFL</sequence>
<name>A0ABT9G405_LEPDI</name>
<gene>
    <name evidence="1" type="ORF">Q8X39_10055</name>
</gene>
<comment type="caution">
    <text evidence="1">The sequence shown here is derived from an EMBL/GenBank/DDBJ whole genome shotgun (WGS) entry which is preliminary data.</text>
</comment>
<proteinExistence type="predicted"/>
<keyword evidence="2" id="KW-1185">Reference proteome</keyword>
<evidence type="ECO:0000313" key="1">
    <source>
        <dbReference type="EMBL" id="MDP4300977.1"/>
    </source>
</evidence>
<dbReference type="EMBL" id="JAUZEE010000004">
    <property type="protein sequence ID" value="MDP4300977.1"/>
    <property type="molecule type" value="Genomic_DNA"/>
</dbReference>
<dbReference type="Proteomes" id="UP001235760">
    <property type="component" value="Unassembled WGS sequence"/>
</dbReference>